<protein>
    <submittedName>
        <fullName evidence="1">Lipid A 3-O-deacylase</fullName>
    </submittedName>
</protein>
<dbReference type="EMBL" id="DF968182">
    <property type="protein sequence ID" value="GAP42982.1"/>
    <property type="molecule type" value="Genomic_DNA"/>
</dbReference>
<dbReference type="Pfam" id="PF09411">
    <property type="entry name" value="PagL"/>
    <property type="match status" value="1"/>
</dbReference>
<name>A0A0S7C0Y7_9BACT</name>
<reference evidence="1" key="1">
    <citation type="journal article" date="2015" name="Genome Announc.">
        <title>Draft Genome Sequence of Bacteroidales Strain TBC1, a Novel Isolate from a Methanogenic Wastewater Treatment System.</title>
        <authorList>
            <person name="Tourlousse D.M."/>
            <person name="Matsuura N."/>
            <person name="Sun L."/>
            <person name="Toyonaga M."/>
            <person name="Kuroda K."/>
            <person name="Ohashi A."/>
            <person name="Cruz R."/>
            <person name="Yamaguchi T."/>
            <person name="Sekiguchi Y."/>
        </authorList>
    </citation>
    <scope>NUCLEOTIDE SEQUENCE [LARGE SCALE GENOMIC DNA]</scope>
    <source>
        <strain evidence="1">TBC1</strain>
    </source>
</reference>
<dbReference type="Gene3D" id="2.40.160.20">
    <property type="match status" value="1"/>
</dbReference>
<gene>
    <name evidence="1" type="ORF">TBC1_111124</name>
</gene>
<organism evidence="1">
    <name type="scientific">Lentimicrobium saccharophilum</name>
    <dbReference type="NCBI Taxonomy" id="1678841"/>
    <lineage>
        <taxon>Bacteria</taxon>
        <taxon>Pseudomonadati</taxon>
        <taxon>Bacteroidota</taxon>
        <taxon>Bacteroidia</taxon>
        <taxon>Bacteroidales</taxon>
        <taxon>Lentimicrobiaceae</taxon>
        <taxon>Lentimicrobium</taxon>
    </lineage>
</organism>
<dbReference type="RefSeq" id="WP_062039621.1">
    <property type="nucleotide sequence ID" value="NZ_DF968182.1"/>
</dbReference>
<dbReference type="Proteomes" id="UP000053091">
    <property type="component" value="Unassembled WGS sequence"/>
</dbReference>
<sequence>MIPGRLVFTIALLFSFHGIAAYCQSVPGADTLAAEKFFYAGARVHYGSMIIHSRAIKDIGKAYPLGLELTLGRHTATGQARDACNCYPKSGVILGLWDFDKPEILGRGVSAIAFIEPVFGARKRFSFSIRAGVGFAWLSHPYNPVTNPFNFSYSTHVAFPLLLGTVLDYRISQGTLLNFGILYNHISNGGLREPNKGINWPTIALGLDFFRQPPRFPQREVSDWKQTDMQRVQRNVYLFGTARQLNHEELKKYPVLGMEAWVNYRVSRLSRLGAGTLLLYDGSDGEEIRRNPLSEADPCRAGLMLGHGFLLGRFVFSQAFGVYLYDSYKAADPVYQRYSLTHPLGKHLEAGVSLMAHRHVADFLDFRLGWRF</sequence>
<dbReference type="STRING" id="1678841.TBC1_111124"/>
<dbReference type="InterPro" id="IPR018550">
    <property type="entry name" value="Lipid-A_deacylase-rel"/>
</dbReference>
<proteinExistence type="predicted"/>
<dbReference type="OrthoDB" id="627554at2"/>
<keyword evidence="2" id="KW-1185">Reference proteome</keyword>
<dbReference type="AlphaFoldDB" id="A0A0S7C0Y7"/>
<evidence type="ECO:0000313" key="1">
    <source>
        <dbReference type="EMBL" id="GAP42982.1"/>
    </source>
</evidence>
<evidence type="ECO:0000313" key="2">
    <source>
        <dbReference type="Proteomes" id="UP000053091"/>
    </source>
</evidence>
<accession>A0A0S7C0Y7</accession>